<name>M9RGN3_9RHOB</name>
<evidence type="ECO:0000313" key="1">
    <source>
        <dbReference type="EMBL" id="AGI71779.1"/>
    </source>
</evidence>
<dbReference type="AlphaFoldDB" id="M9RGN3"/>
<protein>
    <submittedName>
        <fullName evidence="1">Uncharacterized protein</fullName>
    </submittedName>
</protein>
<dbReference type="KEGG" id="oar:OA238_c16600"/>
<dbReference type="RefSeq" id="WP_015494944.1">
    <property type="nucleotide sequence ID" value="NC_020908.1"/>
</dbReference>
<proteinExistence type="predicted"/>
<dbReference type="STRING" id="391616.OA238_c16600"/>
<dbReference type="Proteomes" id="UP000004688">
    <property type="component" value="Chromosome"/>
</dbReference>
<accession>M9RGN3</accession>
<sequence>MMPVFKTISDDDPLLLTSPIVRGVLQTAKYIDEHGGIGLTKSGAFNRKFVHWAAAKFDWPGYSEEDLFSVNKVLNEWDFPAVEGIHVLLKELKFGRHFKGKFLLTKAGKELIAHPARVMSQLVPIFLFRMDHGGHLREEDQILGNWDTFLNIINVEADHGASLTKIRETLYGEPGRDSLFDRIGSVLYVTVLRPLCWAGLLTEESQSRRSSDRMFRKTELWRRTLRLDTDRDLRPRILH</sequence>
<organism evidence="1 2">
    <name type="scientific">Octadecabacter arcticus 238</name>
    <dbReference type="NCBI Taxonomy" id="391616"/>
    <lineage>
        <taxon>Bacteria</taxon>
        <taxon>Pseudomonadati</taxon>
        <taxon>Pseudomonadota</taxon>
        <taxon>Alphaproteobacteria</taxon>
        <taxon>Rhodobacterales</taxon>
        <taxon>Roseobacteraceae</taxon>
        <taxon>Octadecabacter</taxon>
    </lineage>
</organism>
<dbReference type="EMBL" id="CP003742">
    <property type="protein sequence ID" value="AGI71779.1"/>
    <property type="molecule type" value="Genomic_DNA"/>
</dbReference>
<gene>
    <name evidence="1" type="ORF">OA238_c16600</name>
</gene>
<keyword evidence="2" id="KW-1185">Reference proteome</keyword>
<evidence type="ECO:0000313" key="2">
    <source>
        <dbReference type="Proteomes" id="UP000004688"/>
    </source>
</evidence>
<dbReference type="HOGENOM" id="CLU_100986_0_0_5"/>
<reference evidence="1 2" key="1">
    <citation type="journal article" date="2013" name="PLoS ONE">
        <title>Poles Apart: Arctic and Antarctic Octadecabacter strains Share High Genome Plasticity and a New Type of Xanthorhodopsin.</title>
        <authorList>
            <person name="Vollmers J."/>
            <person name="Voget S."/>
            <person name="Dietrich S."/>
            <person name="Gollnow K."/>
            <person name="Smits M."/>
            <person name="Meyer K."/>
            <person name="Brinkhoff T."/>
            <person name="Simon M."/>
            <person name="Daniel R."/>
        </authorList>
    </citation>
    <scope>NUCLEOTIDE SEQUENCE [LARGE SCALE GENOMIC DNA]</scope>
    <source>
        <strain evidence="1 2">238</strain>
    </source>
</reference>
<dbReference type="eggNOG" id="COG0553">
    <property type="taxonomic scope" value="Bacteria"/>
</dbReference>